<gene>
    <name evidence="1" type="ORF">HAX54_023656</name>
</gene>
<comment type="caution">
    <text evidence="1">The sequence shown here is derived from an EMBL/GenBank/DDBJ whole genome shotgun (WGS) entry which is preliminary data.</text>
</comment>
<name>A0ABS8UZ15_DATST</name>
<organism evidence="1 2">
    <name type="scientific">Datura stramonium</name>
    <name type="common">Jimsonweed</name>
    <name type="synonym">Common thornapple</name>
    <dbReference type="NCBI Taxonomy" id="4076"/>
    <lineage>
        <taxon>Eukaryota</taxon>
        <taxon>Viridiplantae</taxon>
        <taxon>Streptophyta</taxon>
        <taxon>Embryophyta</taxon>
        <taxon>Tracheophyta</taxon>
        <taxon>Spermatophyta</taxon>
        <taxon>Magnoliopsida</taxon>
        <taxon>eudicotyledons</taxon>
        <taxon>Gunneridae</taxon>
        <taxon>Pentapetalae</taxon>
        <taxon>asterids</taxon>
        <taxon>lamiids</taxon>
        <taxon>Solanales</taxon>
        <taxon>Solanaceae</taxon>
        <taxon>Solanoideae</taxon>
        <taxon>Datureae</taxon>
        <taxon>Datura</taxon>
    </lineage>
</organism>
<dbReference type="EMBL" id="JACEIK010002875">
    <property type="protein sequence ID" value="MCD9639248.1"/>
    <property type="molecule type" value="Genomic_DNA"/>
</dbReference>
<protein>
    <submittedName>
        <fullName evidence="1">Uncharacterized protein</fullName>
    </submittedName>
</protein>
<proteinExistence type="predicted"/>
<dbReference type="Proteomes" id="UP000823775">
    <property type="component" value="Unassembled WGS sequence"/>
</dbReference>
<accession>A0ABS8UZ15</accession>
<evidence type="ECO:0000313" key="2">
    <source>
        <dbReference type="Proteomes" id="UP000823775"/>
    </source>
</evidence>
<reference evidence="1 2" key="1">
    <citation type="journal article" date="2021" name="BMC Genomics">
        <title>Datura genome reveals duplications of psychoactive alkaloid biosynthetic genes and high mutation rate following tissue culture.</title>
        <authorList>
            <person name="Rajewski A."/>
            <person name="Carter-House D."/>
            <person name="Stajich J."/>
            <person name="Litt A."/>
        </authorList>
    </citation>
    <scope>NUCLEOTIDE SEQUENCE [LARGE SCALE GENOMIC DNA]</scope>
    <source>
        <strain evidence="1">AR-01</strain>
    </source>
</reference>
<sequence length="59" mass="7002">CHVCLPVIQSSMHTSNTQVRFGLERMEEYYVDFKEKRSIHVEAQFDVDSFKNAFPDIYD</sequence>
<feature type="non-terminal residue" evidence="1">
    <location>
        <position position="1"/>
    </location>
</feature>
<evidence type="ECO:0000313" key="1">
    <source>
        <dbReference type="EMBL" id="MCD9639248.1"/>
    </source>
</evidence>
<keyword evidence="2" id="KW-1185">Reference proteome</keyword>